<evidence type="ECO:0000313" key="5">
    <source>
        <dbReference type="Proteomes" id="UP001597237"/>
    </source>
</evidence>
<dbReference type="NCBIfam" id="NF006623">
    <property type="entry name" value="PRK09191.1"/>
    <property type="match status" value="1"/>
</dbReference>
<organism evidence="4 5">
    <name type="scientific">Phenylobacterium terrae</name>
    <dbReference type="NCBI Taxonomy" id="2665495"/>
    <lineage>
        <taxon>Bacteria</taxon>
        <taxon>Pseudomonadati</taxon>
        <taxon>Pseudomonadota</taxon>
        <taxon>Alphaproteobacteria</taxon>
        <taxon>Caulobacterales</taxon>
        <taxon>Caulobacteraceae</taxon>
        <taxon>Phenylobacterium</taxon>
    </lineage>
</organism>
<dbReference type="SMART" id="SM00448">
    <property type="entry name" value="REC"/>
    <property type="match status" value="1"/>
</dbReference>
<dbReference type="InterPro" id="IPR053866">
    <property type="entry name" value="PhyR_sigma2"/>
</dbReference>
<dbReference type="InterPro" id="IPR013324">
    <property type="entry name" value="RNA_pol_sigma_r3/r4-like"/>
</dbReference>
<protein>
    <submittedName>
        <fullName evidence="4">Response regulator</fullName>
    </submittedName>
</protein>
<dbReference type="Pfam" id="PF22029">
    <property type="entry name" value="PhyR_sigma2"/>
    <property type="match status" value="1"/>
</dbReference>
<sequence>MSLLARLAPHLPYVRRYARALTGDQTTGDHYVRVALEALAAGERVLEANLTPRVALYHVFHAIWLSSGAQLEGPAEDEAADDASRRLMRIAPRSRQAFLLTALEGFTPSEAAQILGTDFAEVERLIAEAQAEIDAELATDVLIIEDEPVIAADIEALVTELGHAVVDIAATRTEAVDAVARKTPGLVLADIQLADGSSGIDAVKDILNRFDVPVIFITAFPERLLTGERPEPTFLITKPFQPETVKAAIGQALFFHPRKAKKEAA</sequence>
<dbReference type="Gene3D" id="1.10.10.10">
    <property type="entry name" value="Winged helix-like DNA-binding domain superfamily/Winged helix DNA-binding domain"/>
    <property type="match status" value="1"/>
</dbReference>
<dbReference type="InterPro" id="IPR050595">
    <property type="entry name" value="Bact_response_regulator"/>
</dbReference>
<name>A0ABW4MYY5_9CAUL</name>
<gene>
    <name evidence="4" type="ORF">ACFSC0_06235</name>
</gene>
<dbReference type="PROSITE" id="PS50110">
    <property type="entry name" value="RESPONSE_REGULATORY"/>
    <property type="match status" value="1"/>
</dbReference>
<dbReference type="PIRSF" id="PIRSF036400">
    <property type="entry name" value="RR_Ctr_UCP036400"/>
    <property type="match status" value="1"/>
</dbReference>
<dbReference type="EMBL" id="JBHUEY010000001">
    <property type="protein sequence ID" value="MFD1782986.1"/>
    <property type="molecule type" value="Genomic_DNA"/>
</dbReference>
<feature type="modified residue" description="4-aspartylphosphate" evidence="2">
    <location>
        <position position="190"/>
    </location>
</feature>
<evidence type="ECO:0000313" key="4">
    <source>
        <dbReference type="EMBL" id="MFD1782986.1"/>
    </source>
</evidence>
<dbReference type="InterPro" id="IPR014605">
    <property type="entry name" value="Sig_resp-reg_PhyR"/>
</dbReference>
<dbReference type="InterPro" id="IPR011006">
    <property type="entry name" value="CheY-like_superfamily"/>
</dbReference>
<comment type="caution">
    <text evidence="4">The sequence shown here is derived from an EMBL/GenBank/DDBJ whole genome shotgun (WGS) entry which is preliminary data.</text>
</comment>
<dbReference type="InterPro" id="IPR053867">
    <property type="entry name" value="PhyR_sigma4"/>
</dbReference>
<dbReference type="SUPFAM" id="SSF88659">
    <property type="entry name" value="Sigma3 and sigma4 domains of RNA polymerase sigma factors"/>
    <property type="match status" value="1"/>
</dbReference>
<dbReference type="CDD" id="cd17540">
    <property type="entry name" value="REC_PhyR"/>
    <property type="match status" value="1"/>
</dbReference>
<dbReference type="Gene3D" id="3.40.50.2300">
    <property type="match status" value="1"/>
</dbReference>
<dbReference type="PANTHER" id="PTHR44591:SF3">
    <property type="entry name" value="RESPONSE REGULATORY DOMAIN-CONTAINING PROTEIN"/>
    <property type="match status" value="1"/>
</dbReference>
<dbReference type="Gene3D" id="1.10.1740.10">
    <property type="match status" value="1"/>
</dbReference>
<dbReference type="RefSeq" id="WP_377282490.1">
    <property type="nucleotide sequence ID" value="NZ_JBHRSI010000007.1"/>
</dbReference>
<dbReference type="SUPFAM" id="SSF52172">
    <property type="entry name" value="CheY-like"/>
    <property type="match status" value="1"/>
</dbReference>
<evidence type="ECO:0000256" key="2">
    <source>
        <dbReference type="PROSITE-ProRule" id="PRU00169"/>
    </source>
</evidence>
<dbReference type="InterPro" id="IPR036388">
    <property type="entry name" value="WH-like_DNA-bd_sf"/>
</dbReference>
<dbReference type="Pfam" id="PF22233">
    <property type="entry name" value="PhyR_sigma-like"/>
    <property type="match status" value="1"/>
</dbReference>
<dbReference type="InterPro" id="IPR001789">
    <property type="entry name" value="Sig_transdc_resp-reg_receiver"/>
</dbReference>
<evidence type="ECO:0000259" key="3">
    <source>
        <dbReference type="PROSITE" id="PS50110"/>
    </source>
</evidence>
<proteinExistence type="predicted"/>
<dbReference type="PANTHER" id="PTHR44591">
    <property type="entry name" value="STRESS RESPONSE REGULATOR PROTEIN 1"/>
    <property type="match status" value="1"/>
</dbReference>
<evidence type="ECO:0000256" key="1">
    <source>
        <dbReference type="ARBA" id="ARBA00022553"/>
    </source>
</evidence>
<keyword evidence="1 2" id="KW-0597">Phosphoprotein</keyword>
<dbReference type="Proteomes" id="UP001597237">
    <property type="component" value="Unassembled WGS sequence"/>
</dbReference>
<reference evidence="5" key="1">
    <citation type="journal article" date="2019" name="Int. J. Syst. Evol. Microbiol.">
        <title>The Global Catalogue of Microorganisms (GCM) 10K type strain sequencing project: providing services to taxonomists for standard genome sequencing and annotation.</title>
        <authorList>
            <consortium name="The Broad Institute Genomics Platform"/>
            <consortium name="The Broad Institute Genome Sequencing Center for Infectious Disease"/>
            <person name="Wu L."/>
            <person name="Ma J."/>
        </authorList>
    </citation>
    <scope>NUCLEOTIDE SEQUENCE [LARGE SCALE GENOMIC DNA]</scope>
    <source>
        <strain evidence="5">DFY28</strain>
    </source>
</reference>
<feature type="domain" description="Response regulatory" evidence="3">
    <location>
        <begin position="140"/>
        <end position="253"/>
    </location>
</feature>
<dbReference type="Pfam" id="PF00072">
    <property type="entry name" value="Response_reg"/>
    <property type="match status" value="1"/>
</dbReference>
<accession>A0ABW4MYY5</accession>
<keyword evidence="5" id="KW-1185">Reference proteome</keyword>